<evidence type="ECO:0000256" key="1">
    <source>
        <dbReference type="SAM" id="MobiDB-lite"/>
    </source>
</evidence>
<dbReference type="AlphaFoldDB" id="A0A8T0IUF0"/>
<keyword evidence="3" id="KW-1185">Reference proteome</keyword>
<dbReference type="OrthoDB" id="1916683at2759"/>
<evidence type="ECO:0000313" key="3">
    <source>
        <dbReference type="Proteomes" id="UP000822688"/>
    </source>
</evidence>
<dbReference type="Proteomes" id="UP000822688">
    <property type="component" value="Chromosome 2"/>
</dbReference>
<sequence length="146" mass="15725">MREAVVKGKDMGPRFAGTTDLVRVFNRALELLNSTTPESDQELLELVKKSKREMEKESSVPPTKKSRRGPSEVGDFQALGHRPNIATLTGDHGSGQSGSGSEGTPTQSTSGTSANVAHAQVRPIQIIRNPGRGGGRGEKHKRKINR</sequence>
<proteinExistence type="predicted"/>
<feature type="compositionally biased region" description="Basic and acidic residues" evidence="1">
    <location>
        <begin position="49"/>
        <end position="58"/>
    </location>
</feature>
<name>A0A8T0IUF0_CERPU</name>
<reference evidence="2" key="1">
    <citation type="submission" date="2020-06" db="EMBL/GenBank/DDBJ databases">
        <title>WGS assembly of Ceratodon purpureus strain R40.</title>
        <authorList>
            <person name="Carey S.B."/>
            <person name="Jenkins J."/>
            <person name="Shu S."/>
            <person name="Lovell J.T."/>
            <person name="Sreedasyam A."/>
            <person name="Maumus F."/>
            <person name="Tiley G.P."/>
            <person name="Fernandez-Pozo N."/>
            <person name="Barry K."/>
            <person name="Chen C."/>
            <person name="Wang M."/>
            <person name="Lipzen A."/>
            <person name="Daum C."/>
            <person name="Saski C.A."/>
            <person name="Payton A.C."/>
            <person name="Mcbreen J.C."/>
            <person name="Conrad R.E."/>
            <person name="Kollar L.M."/>
            <person name="Olsson S."/>
            <person name="Huttunen S."/>
            <person name="Landis J.B."/>
            <person name="Wickett N.J."/>
            <person name="Johnson M.G."/>
            <person name="Rensing S.A."/>
            <person name="Grimwood J."/>
            <person name="Schmutz J."/>
            <person name="Mcdaniel S.F."/>
        </authorList>
    </citation>
    <scope>NUCLEOTIDE SEQUENCE</scope>
    <source>
        <strain evidence="2">R40</strain>
    </source>
</reference>
<organism evidence="2 3">
    <name type="scientific">Ceratodon purpureus</name>
    <name type="common">Fire moss</name>
    <name type="synonym">Dicranum purpureum</name>
    <dbReference type="NCBI Taxonomy" id="3225"/>
    <lineage>
        <taxon>Eukaryota</taxon>
        <taxon>Viridiplantae</taxon>
        <taxon>Streptophyta</taxon>
        <taxon>Embryophyta</taxon>
        <taxon>Bryophyta</taxon>
        <taxon>Bryophytina</taxon>
        <taxon>Bryopsida</taxon>
        <taxon>Dicranidae</taxon>
        <taxon>Pseudoditrichales</taxon>
        <taxon>Ditrichaceae</taxon>
        <taxon>Ceratodon</taxon>
    </lineage>
</organism>
<feature type="compositionally biased region" description="Gly residues" evidence="1">
    <location>
        <begin position="92"/>
        <end position="101"/>
    </location>
</feature>
<accession>A0A8T0IUF0</accession>
<gene>
    <name evidence="2" type="ORF">KC19_2G080200</name>
</gene>
<comment type="caution">
    <text evidence="2">The sequence shown here is derived from an EMBL/GenBank/DDBJ whole genome shotgun (WGS) entry which is preliminary data.</text>
</comment>
<protein>
    <submittedName>
        <fullName evidence="2">Uncharacterized protein</fullName>
    </submittedName>
</protein>
<dbReference type="EMBL" id="CM026422">
    <property type="protein sequence ID" value="KAG0586298.1"/>
    <property type="molecule type" value="Genomic_DNA"/>
</dbReference>
<feature type="region of interest" description="Disordered" evidence="1">
    <location>
        <begin position="49"/>
        <end position="146"/>
    </location>
</feature>
<evidence type="ECO:0000313" key="2">
    <source>
        <dbReference type="EMBL" id="KAG0586298.1"/>
    </source>
</evidence>
<feature type="compositionally biased region" description="Low complexity" evidence="1">
    <location>
        <begin position="102"/>
        <end position="113"/>
    </location>
</feature>